<gene>
    <name evidence="1" type="ORF">GK091_18325</name>
</gene>
<dbReference type="RefSeq" id="WP_164041346.1">
    <property type="nucleotide sequence ID" value="NZ_JAAGNZ010000002.1"/>
</dbReference>
<reference evidence="1 2" key="1">
    <citation type="submission" date="2020-02" db="EMBL/GenBank/DDBJ databases">
        <title>Draft genome sequence of two Spirosoma agri KCTC 52727 and Spirosoma terrae KCTC 52035.</title>
        <authorList>
            <person name="Rojas J."/>
            <person name="Ambika Manirajan B."/>
            <person name="Ratering S."/>
            <person name="Suarez C."/>
            <person name="Schnell S."/>
        </authorList>
    </citation>
    <scope>NUCLEOTIDE SEQUENCE [LARGE SCALE GENOMIC DNA]</scope>
    <source>
        <strain evidence="1 2">KCTC 52727</strain>
    </source>
</reference>
<sequence>MNNLKIVLLLTGTVNPNGMSLTHIQDVEKRKEHYIESLRYWKKIPEIQIVFVENSNTNIKSEVADFTDIDKFEFLTFDGNEYNKSLGKGYGELKCIEYAVLHSKFISEATFIFKVTGRYKVLNFNTFLENFRKEPNIDLLIDFKLNLTFSDSRFFGFTKKFVKDYLMRFESIVNDSEGIYFENILIKAALIAISDGYVYRPLYALPRISGYSGSLGVRYNSSYLHWLRHKVKYYLKYKSIGLGHMPDI</sequence>
<keyword evidence="2" id="KW-1185">Reference proteome</keyword>
<accession>A0A6M0IKQ0</accession>
<name>A0A6M0IKQ0_9BACT</name>
<evidence type="ECO:0008006" key="3">
    <source>
        <dbReference type="Google" id="ProtNLM"/>
    </source>
</evidence>
<proteinExistence type="predicted"/>
<organism evidence="1 2">
    <name type="scientific">Spirosoma agri</name>
    <dbReference type="NCBI Taxonomy" id="1987381"/>
    <lineage>
        <taxon>Bacteria</taxon>
        <taxon>Pseudomonadati</taxon>
        <taxon>Bacteroidota</taxon>
        <taxon>Cytophagia</taxon>
        <taxon>Cytophagales</taxon>
        <taxon>Cytophagaceae</taxon>
        <taxon>Spirosoma</taxon>
    </lineage>
</organism>
<dbReference type="EMBL" id="JAAGNZ010000002">
    <property type="protein sequence ID" value="NEU68850.1"/>
    <property type="molecule type" value="Genomic_DNA"/>
</dbReference>
<comment type="caution">
    <text evidence="1">The sequence shown here is derived from an EMBL/GenBank/DDBJ whole genome shotgun (WGS) entry which is preliminary data.</text>
</comment>
<evidence type="ECO:0000313" key="2">
    <source>
        <dbReference type="Proteomes" id="UP000477386"/>
    </source>
</evidence>
<dbReference type="Proteomes" id="UP000477386">
    <property type="component" value="Unassembled WGS sequence"/>
</dbReference>
<dbReference type="AlphaFoldDB" id="A0A6M0IKQ0"/>
<protein>
    <recommendedName>
        <fullName evidence="3">Glycosyltransferase family 2 protein</fullName>
    </recommendedName>
</protein>
<evidence type="ECO:0000313" key="1">
    <source>
        <dbReference type="EMBL" id="NEU68850.1"/>
    </source>
</evidence>